<keyword evidence="3" id="KW-1185">Reference proteome</keyword>
<dbReference type="EMBL" id="KZ502926">
    <property type="protein sequence ID" value="PKU70565.1"/>
    <property type="molecule type" value="Genomic_DNA"/>
</dbReference>
<feature type="compositionally biased region" description="Basic and acidic residues" evidence="1">
    <location>
        <begin position="744"/>
        <end position="762"/>
    </location>
</feature>
<evidence type="ECO:0000313" key="2">
    <source>
        <dbReference type="EMBL" id="PKU70565.1"/>
    </source>
</evidence>
<dbReference type="PANTHER" id="PTHR33621:SF2">
    <property type="entry name" value="RIBOSOMAL L1 DOMAIN-CONTAINING PROTEIN"/>
    <property type="match status" value="1"/>
</dbReference>
<name>A0A2I0W4H3_9ASPA</name>
<feature type="compositionally biased region" description="Basic and acidic residues" evidence="1">
    <location>
        <begin position="101"/>
        <end position="121"/>
    </location>
</feature>
<reference evidence="2 3" key="1">
    <citation type="journal article" date="2016" name="Sci. Rep.">
        <title>The Dendrobium catenatum Lindl. genome sequence provides insights into polysaccharide synthase, floral development and adaptive evolution.</title>
        <authorList>
            <person name="Zhang G.Q."/>
            <person name="Xu Q."/>
            <person name="Bian C."/>
            <person name="Tsai W.C."/>
            <person name="Yeh C.M."/>
            <person name="Liu K.W."/>
            <person name="Yoshida K."/>
            <person name="Zhang L.S."/>
            <person name="Chang S.B."/>
            <person name="Chen F."/>
            <person name="Shi Y."/>
            <person name="Su Y.Y."/>
            <person name="Zhang Y.Q."/>
            <person name="Chen L.J."/>
            <person name="Yin Y."/>
            <person name="Lin M."/>
            <person name="Huang H."/>
            <person name="Deng H."/>
            <person name="Wang Z.W."/>
            <person name="Zhu S.L."/>
            <person name="Zhao X."/>
            <person name="Deng C."/>
            <person name="Niu S.C."/>
            <person name="Huang J."/>
            <person name="Wang M."/>
            <person name="Liu G.H."/>
            <person name="Yang H.J."/>
            <person name="Xiao X.J."/>
            <person name="Hsiao Y.Y."/>
            <person name="Wu W.L."/>
            <person name="Chen Y.Y."/>
            <person name="Mitsuda N."/>
            <person name="Ohme-Takagi M."/>
            <person name="Luo Y.B."/>
            <person name="Van de Peer Y."/>
            <person name="Liu Z.J."/>
        </authorList>
    </citation>
    <scope>NUCLEOTIDE SEQUENCE [LARGE SCALE GENOMIC DNA]</scope>
    <source>
        <tissue evidence="2">The whole plant</tissue>
    </source>
</reference>
<feature type="compositionally biased region" description="Basic residues" evidence="1">
    <location>
        <begin position="1684"/>
        <end position="1695"/>
    </location>
</feature>
<gene>
    <name evidence="2" type="ORF">MA16_Dca008682</name>
</gene>
<dbReference type="PANTHER" id="PTHR33621">
    <property type="entry name" value="ASPARTIC/GLUTAMIC ACID-RICH PROTEIN"/>
    <property type="match status" value="1"/>
</dbReference>
<reference evidence="2 3" key="2">
    <citation type="journal article" date="2017" name="Nature">
        <title>The Apostasia genome and the evolution of orchids.</title>
        <authorList>
            <person name="Zhang G.Q."/>
            <person name="Liu K.W."/>
            <person name="Li Z."/>
            <person name="Lohaus R."/>
            <person name="Hsiao Y.Y."/>
            <person name="Niu S.C."/>
            <person name="Wang J.Y."/>
            <person name="Lin Y.C."/>
            <person name="Xu Q."/>
            <person name="Chen L.J."/>
            <person name="Yoshida K."/>
            <person name="Fujiwara S."/>
            <person name="Wang Z.W."/>
            <person name="Zhang Y.Q."/>
            <person name="Mitsuda N."/>
            <person name="Wang M."/>
            <person name="Liu G.H."/>
            <person name="Pecoraro L."/>
            <person name="Huang H.X."/>
            <person name="Xiao X.J."/>
            <person name="Lin M."/>
            <person name="Wu X.Y."/>
            <person name="Wu W.L."/>
            <person name="Chen Y.Y."/>
            <person name="Chang S.B."/>
            <person name="Sakamoto S."/>
            <person name="Ohme-Takagi M."/>
            <person name="Yagi M."/>
            <person name="Zeng S.J."/>
            <person name="Shen C.Y."/>
            <person name="Yeh C.M."/>
            <person name="Luo Y.B."/>
            <person name="Tsai W.C."/>
            <person name="Van de Peer Y."/>
            <person name="Liu Z.J."/>
        </authorList>
    </citation>
    <scope>NUCLEOTIDE SEQUENCE [LARGE SCALE GENOMIC DNA]</scope>
    <source>
        <tissue evidence="2">The whole plant</tissue>
    </source>
</reference>
<feature type="compositionally biased region" description="Basic and acidic residues" evidence="1">
    <location>
        <begin position="568"/>
        <end position="582"/>
    </location>
</feature>
<feature type="region of interest" description="Disordered" evidence="1">
    <location>
        <begin position="1665"/>
        <end position="1716"/>
    </location>
</feature>
<evidence type="ECO:0008006" key="4">
    <source>
        <dbReference type="Google" id="ProtNLM"/>
    </source>
</evidence>
<evidence type="ECO:0000313" key="3">
    <source>
        <dbReference type="Proteomes" id="UP000233837"/>
    </source>
</evidence>
<evidence type="ECO:0000256" key="1">
    <source>
        <dbReference type="SAM" id="MobiDB-lite"/>
    </source>
</evidence>
<accession>A0A2I0W4H3</accession>
<dbReference type="Proteomes" id="UP000233837">
    <property type="component" value="Unassembled WGS sequence"/>
</dbReference>
<feature type="region of interest" description="Disordered" evidence="1">
    <location>
        <begin position="567"/>
        <end position="594"/>
    </location>
</feature>
<organism evidence="2 3">
    <name type="scientific">Dendrobium catenatum</name>
    <dbReference type="NCBI Taxonomy" id="906689"/>
    <lineage>
        <taxon>Eukaryota</taxon>
        <taxon>Viridiplantae</taxon>
        <taxon>Streptophyta</taxon>
        <taxon>Embryophyta</taxon>
        <taxon>Tracheophyta</taxon>
        <taxon>Spermatophyta</taxon>
        <taxon>Magnoliopsida</taxon>
        <taxon>Liliopsida</taxon>
        <taxon>Asparagales</taxon>
        <taxon>Orchidaceae</taxon>
        <taxon>Epidendroideae</taxon>
        <taxon>Malaxideae</taxon>
        <taxon>Dendrobiinae</taxon>
        <taxon>Dendrobium</taxon>
    </lineage>
</organism>
<feature type="region of interest" description="Disordered" evidence="1">
    <location>
        <begin position="87"/>
        <end position="126"/>
    </location>
</feature>
<sequence length="1716" mass="188673">MEVNFKELKRKDLQRLCKKHGLRANATNSQMADSLVSYFKIYEKNEQVKVHSKGLSGSRNSKVERVEGDVEKVIIVIDDDEDELGSVLQSANRKSSPKSRCSSEKDEQIEARLDDSSERGNSKGTGMKWHEENAIILLDEEDDKPCDVTKSADGKKSRRSIGRLGKACEANRSNEENQAVGVLRKPKEGLLVPVRTTRSRSTNSAVAQAPVVEKAKARKERLIAGQNAELPLSTNEGEDNEIGKVKENPSLMMAVGDARVTRKRNSRNSSMKVDDEIMASLPIEVSVTENFVGDVVYKKHVNTGMGSAITFSIDGEQATQGTTTRNEQEIEEHELSTSSNLMEVVAGSVQTKRGKKRTRAGLEEDSPVMEKEIDQLGNAHHSELSYKDEMLESEACFALLQTFGSPSSFNLASSRPCSLLSELQGGEAAITRTMKVETDSSDMRNKLELQELIVSRNLEATRNTLAEEKIDSCQVFEVEQGSEVSQSSREEIIDPQNLIVSHITDVSTIVCNHLACSEFDAMDAEGIKERDISENRSASPNRKMLSDCKALLNAEEMEDVKFLKTKPSHGEPIETEDDKVKENGSNLYPNGSDEKKNTTNFIEFESFKKFSDSPRLAESNSGQFFAPFESVVFREEHQIKGGGTFKLEGNVQITQAKLKHDGEKLRGSEKRQATGYDEDIKGKNFAVSPPAKVEEIAPFGLSKRVDNLMEKLFCLKKVLRGEIAPLITDSSLPREEEISCEDSLPTRKKEMTSEEPFSAREQESLNAFTYTDPVHEDCEQDGSNSEVNIPNKFDQVATTSSPLALNGNPELWKGMKNCEGNDTDDASPYEYNFNIRPSKEGPFPDGDVDVKEFLENVEAVTAKLGEVLLDNNFVSPGKLSSFDLEAESSIASSISKSPAIYVNPFGTKCLSETSIVHSSLPNKKAYVKHAVDILKMESHDKVAKTTLPDALEGNLELWKCSEKCEANNTNAASSYESDCSYNGHAEAEPCQGGDINVRDFLENAQGATSKPSEALEKIDVVSPSKQSRIAFVSEKNSTASCSPVKYKLHNNITNSPAKDTKHFRNHCLSEALDGQTSLIIKEALATPTVDVLKTESPEVGITSLPDALEEKLEFSKGMESCVANNIKGDDIAIRKFDDGATTRPGDVLAKIKFLSPSKRSSIDLEDERNLSTSCIWKKAKLNSNITNGPARDTKHFGTECLYETLDENPELWKGMESCEGNYTEEASPYECNFYIRPSEEVTCPDGDVDVKKFLETVQGVTAKPGQVMVDNNYVSPGKPSTFELEAESSIGSCISKSKVNNSITNCPAIYVNPFGTKCLAETSVLHSSLPNKQAYAKHTVDILRMESHDKVAKTTLSDALEGNLELWKSLEKCEASNINAASSYESDRSYNGHAEAKPGQGGDVSVRDFLENAQGATSKLSEGLEKIDVVSPSKQSRIDLVSERNSSASCSPVKSKLHNSITNSPVKDTKHFRNHGLSEALDGQTSVIIKEALATHTMDALKTESPEVAITSLPDALEEKLEFSKGMESCVANNIKGDDIAIREFDQGATTRPGDVLAKIKFLSPSKRSSIDLEDERNLSTSCIWKKAKLNSNITNSPARDTKHFGTECLYESQDGSIHGADTLVHPIPSEVKDPLEEISQKSVNFCISSRKFAKSNILNTPTAHPAGISSVGLIRDKNNTQNTKKKFSSKRKIRNSASAGSIRRPLQTVTNRMNE</sequence>
<feature type="compositionally biased region" description="Polar residues" evidence="1">
    <location>
        <begin position="87"/>
        <end position="100"/>
    </location>
</feature>
<protein>
    <recommendedName>
        <fullName evidence="4">SAP domain-containing protein</fullName>
    </recommendedName>
</protein>
<proteinExistence type="predicted"/>
<feature type="region of interest" description="Disordered" evidence="1">
    <location>
        <begin position="734"/>
        <end position="762"/>
    </location>
</feature>